<reference evidence="1 2" key="1">
    <citation type="submission" date="2018-06" db="EMBL/GenBank/DDBJ databases">
        <title>Extensive metabolic versatility and redundancy in microbially diverse, dynamic hydrothermal sediments.</title>
        <authorList>
            <person name="Dombrowski N."/>
            <person name="Teske A."/>
            <person name="Baker B.J."/>
        </authorList>
    </citation>
    <scope>NUCLEOTIDE SEQUENCE [LARGE SCALE GENOMIC DNA]</scope>
    <source>
        <strain evidence="1">B47_G16</strain>
    </source>
</reference>
<dbReference type="AlphaFoldDB" id="A0A497E440"/>
<organism evidence="1 2">
    <name type="scientific">Aerophobetes bacterium</name>
    <dbReference type="NCBI Taxonomy" id="2030807"/>
    <lineage>
        <taxon>Bacteria</taxon>
        <taxon>Candidatus Aerophobota</taxon>
    </lineage>
</organism>
<gene>
    <name evidence="1" type="ORF">DRJ00_03990</name>
</gene>
<accession>A0A497E440</accession>
<protein>
    <submittedName>
        <fullName evidence="1">Uncharacterized protein</fullName>
    </submittedName>
</protein>
<name>A0A497E440_UNCAE</name>
<evidence type="ECO:0000313" key="2">
    <source>
        <dbReference type="Proteomes" id="UP000279422"/>
    </source>
</evidence>
<evidence type="ECO:0000313" key="1">
    <source>
        <dbReference type="EMBL" id="RLE09510.1"/>
    </source>
</evidence>
<dbReference type="EMBL" id="QMPZ01000042">
    <property type="protein sequence ID" value="RLE09510.1"/>
    <property type="molecule type" value="Genomic_DNA"/>
</dbReference>
<dbReference type="Proteomes" id="UP000279422">
    <property type="component" value="Unassembled WGS sequence"/>
</dbReference>
<sequence>MAKFALLRVKTNKIGDPKMTEKEAREVAHLLKESFSQRAIRGERIIVFSPQVADRPYRYEDREKIGVVVISKDFGEKDRFQRAAIVGRVNKEVAERLLTPFELIGVSPQEWNEKDSPIAKFVRKGKVLWDE</sequence>
<comment type="caution">
    <text evidence="1">The sequence shown here is derived from an EMBL/GenBank/DDBJ whole genome shotgun (WGS) entry which is preliminary data.</text>
</comment>
<proteinExistence type="predicted"/>